<feature type="region of interest" description="Disordered" evidence="6">
    <location>
        <begin position="1"/>
        <end position="31"/>
    </location>
</feature>
<evidence type="ECO:0000256" key="6">
    <source>
        <dbReference type="SAM" id="MobiDB-lite"/>
    </source>
</evidence>
<dbReference type="Gene3D" id="2.20.25.80">
    <property type="entry name" value="WRKY domain"/>
    <property type="match status" value="1"/>
</dbReference>
<comment type="caution">
    <text evidence="8">The sequence shown here is derived from an EMBL/GenBank/DDBJ whole genome shotgun (WGS) entry which is preliminary data.</text>
</comment>
<dbReference type="AlphaFoldDB" id="A0A2G9I0G1"/>
<dbReference type="Proteomes" id="UP000231279">
    <property type="component" value="Unassembled WGS sequence"/>
</dbReference>
<feature type="domain" description="WRKY" evidence="7">
    <location>
        <begin position="170"/>
        <end position="235"/>
    </location>
</feature>
<keyword evidence="4" id="KW-0804">Transcription</keyword>
<feature type="compositionally biased region" description="Basic residues" evidence="6">
    <location>
        <begin position="144"/>
        <end position="157"/>
    </location>
</feature>
<proteinExistence type="predicted"/>
<evidence type="ECO:0000256" key="2">
    <source>
        <dbReference type="ARBA" id="ARBA00023015"/>
    </source>
</evidence>
<gene>
    <name evidence="8" type="ORF">CDL12_04017</name>
</gene>
<dbReference type="GO" id="GO:0043565">
    <property type="term" value="F:sequence-specific DNA binding"/>
    <property type="evidence" value="ECO:0007669"/>
    <property type="project" value="InterPro"/>
</dbReference>
<reference evidence="9" key="1">
    <citation type="journal article" date="2018" name="Gigascience">
        <title>Genome assembly of the Pink Ipe (Handroanthus impetiginosus, Bignoniaceae), a highly valued, ecologically keystone Neotropical timber forest tree.</title>
        <authorList>
            <person name="Silva-Junior O.B."/>
            <person name="Grattapaglia D."/>
            <person name="Novaes E."/>
            <person name="Collevatti R.G."/>
        </authorList>
    </citation>
    <scope>NUCLEOTIDE SEQUENCE [LARGE SCALE GENOMIC DNA]</scope>
    <source>
        <strain evidence="9">cv. UFG-1</strain>
    </source>
</reference>
<dbReference type="SMART" id="SM00774">
    <property type="entry name" value="WRKY"/>
    <property type="match status" value="1"/>
</dbReference>
<dbReference type="EMBL" id="NKXS01000600">
    <property type="protein sequence ID" value="PIN23251.1"/>
    <property type="molecule type" value="Genomic_DNA"/>
</dbReference>
<dbReference type="InterPro" id="IPR003657">
    <property type="entry name" value="WRKY_dom"/>
</dbReference>
<evidence type="ECO:0000313" key="8">
    <source>
        <dbReference type="EMBL" id="PIN23251.1"/>
    </source>
</evidence>
<dbReference type="FunFam" id="2.20.25.80:FF:000003">
    <property type="entry name" value="WRKY transcription factor 57"/>
    <property type="match status" value="1"/>
</dbReference>
<evidence type="ECO:0000259" key="7">
    <source>
        <dbReference type="PROSITE" id="PS50811"/>
    </source>
</evidence>
<dbReference type="PANTHER" id="PTHR31221">
    <property type="entry name" value="WRKY TRANSCRIPTION FACTOR PROTEIN 1-RELATED"/>
    <property type="match status" value="1"/>
</dbReference>
<evidence type="ECO:0000256" key="5">
    <source>
        <dbReference type="ARBA" id="ARBA00023242"/>
    </source>
</evidence>
<organism evidence="8 9">
    <name type="scientific">Handroanthus impetiginosus</name>
    <dbReference type="NCBI Taxonomy" id="429701"/>
    <lineage>
        <taxon>Eukaryota</taxon>
        <taxon>Viridiplantae</taxon>
        <taxon>Streptophyta</taxon>
        <taxon>Embryophyta</taxon>
        <taxon>Tracheophyta</taxon>
        <taxon>Spermatophyta</taxon>
        <taxon>Magnoliopsida</taxon>
        <taxon>eudicotyledons</taxon>
        <taxon>Gunneridae</taxon>
        <taxon>Pentapetalae</taxon>
        <taxon>asterids</taxon>
        <taxon>lamiids</taxon>
        <taxon>Lamiales</taxon>
        <taxon>Bignoniaceae</taxon>
        <taxon>Crescentiina</taxon>
        <taxon>Tabebuia alliance</taxon>
        <taxon>Handroanthus</taxon>
    </lineage>
</organism>
<protein>
    <recommendedName>
        <fullName evidence="7">WRKY domain-containing protein</fullName>
    </recommendedName>
</protein>
<evidence type="ECO:0000256" key="4">
    <source>
        <dbReference type="ARBA" id="ARBA00023163"/>
    </source>
</evidence>
<feature type="region of interest" description="Disordered" evidence="6">
    <location>
        <begin position="95"/>
        <end position="166"/>
    </location>
</feature>
<feature type="compositionally biased region" description="Basic and acidic residues" evidence="6">
    <location>
        <begin position="1"/>
        <end position="14"/>
    </location>
</feature>
<sequence length="345" mass="38382">MEGKKKESTERENSLKNTPFPDRMMIPETTSFSNPNSLFDISCEQAINYDNQHQKSSSFGFIDMLSVQDFSTPSSIFEDLLPNITIPLAPPLHSPPSTVPEYSEVVNTPATPNSSSMSSSSTEAAANDDHKKNEEEEEQDQQKTTKKQLKPKKKNPKRQREPRFAFMTKSEIDHLDDGYRWRKYGQKAVKNSPFPRSYYRCTSTACGVKKRVERSSEDPSIVVTTYEGTHTHPCPITPRGSFGIMPETTIGSGGGGGGISSVGGGGGGGSTSHFLNIPPLFHHHEQLTPQPYFHNLSNFRTSTNPTFPQSYRERPFCPSASSLARDHGLLQDMLPSQMLKDTKEE</sequence>
<keyword evidence="2" id="KW-0805">Transcription regulation</keyword>
<evidence type="ECO:0000256" key="1">
    <source>
        <dbReference type="ARBA" id="ARBA00004123"/>
    </source>
</evidence>
<dbReference type="OrthoDB" id="693960at2759"/>
<dbReference type="PROSITE" id="PS50811">
    <property type="entry name" value="WRKY"/>
    <property type="match status" value="1"/>
</dbReference>
<evidence type="ECO:0000256" key="3">
    <source>
        <dbReference type="ARBA" id="ARBA00023125"/>
    </source>
</evidence>
<dbReference type="Pfam" id="PF03106">
    <property type="entry name" value="WRKY"/>
    <property type="match status" value="1"/>
</dbReference>
<dbReference type="PANTHER" id="PTHR31221:SF350">
    <property type="entry name" value="WRKY TRANSCRIPTION FACTOR 48-RELATED"/>
    <property type="match status" value="1"/>
</dbReference>
<evidence type="ECO:0000313" key="9">
    <source>
        <dbReference type="Proteomes" id="UP000231279"/>
    </source>
</evidence>
<name>A0A2G9I0G1_9LAMI</name>
<dbReference type="SUPFAM" id="SSF118290">
    <property type="entry name" value="WRKY DNA-binding domain"/>
    <property type="match status" value="1"/>
</dbReference>
<dbReference type="GO" id="GO:0005634">
    <property type="term" value="C:nucleus"/>
    <property type="evidence" value="ECO:0007669"/>
    <property type="project" value="UniProtKB-SubCell"/>
</dbReference>
<dbReference type="InterPro" id="IPR036576">
    <property type="entry name" value="WRKY_dom_sf"/>
</dbReference>
<dbReference type="STRING" id="429701.A0A2G9I0G1"/>
<accession>A0A2G9I0G1</accession>
<keyword evidence="5" id="KW-0539">Nucleus</keyword>
<keyword evidence="9" id="KW-1185">Reference proteome</keyword>
<keyword evidence="3" id="KW-0238">DNA-binding</keyword>
<dbReference type="GO" id="GO:0003700">
    <property type="term" value="F:DNA-binding transcription factor activity"/>
    <property type="evidence" value="ECO:0007669"/>
    <property type="project" value="InterPro"/>
</dbReference>
<dbReference type="InterPro" id="IPR044810">
    <property type="entry name" value="WRKY_plant"/>
</dbReference>
<comment type="subcellular location">
    <subcellularLocation>
        <location evidence="1">Nucleus</location>
    </subcellularLocation>
</comment>